<gene>
    <name evidence="3" type="ORF">BLX24_22200</name>
</gene>
<keyword evidence="4" id="KW-1185">Reference proteome</keyword>
<dbReference type="AlphaFoldDB" id="A0A1S2VDU2"/>
<accession>A0A1S2VDU2</accession>
<organism evidence="3 4">
    <name type="scientific">Arsenicibacter rosenii</name>
    <dbReference type="NCBI Taxonomy" id="1750698"/>
    <lineage>
        <taxon>Bacteria</taxon>
        <taxon>Pseudomonadati</taxon>
        <taxon>Bacteroidota</taxon>
        <taxon>Cytophagia</taxon>
        <taxon>Cytophagales</taxon>
        <taxon>Spirosomataceae</taxon>
        <taxon>Arsenicibacter</taxon>
    </lineage>
</organism>
<evidence type="ECO:0000313" key="3">
    <source>
        <dbReference type="EMBL" id="OIN56883.1"/>
    </source>
</evidence>
<dbReference type="OrthoDB" id="956964at2"/>
<proteinExistence type="predicted"/>
<name>A0A1S2VDU2_9BACT</name>
<dbReference type="Gene3D" id="3.10.450.50">
    <property type="match status" value="1"/>
</dbReference>
<reference evidence="3 4" key="1">
    <citation type="submission" date="2016-10" db="EMBL/GenBank/DDBJ databases">
        <title>Arsenicibacter rosenii gen. nov., sp. nov., an efficient arsenic-methylating bacterium isolated from an arsenic-contaminated paddy soil.</title>
        <authorList>
            <person name="Huang K."/>
        </authorList>
    </citation>
    <scope>NUCLEOTIDE SEQUENCE [LARGE SCALE GENOMIC DNA]</scope>
    <source>
        <strain evidence="3 4">SM-1</strain>
    </source>
</reference>
<keyword evidence="1" id="KW-0732">Signal</keyword>
<dbReference type="InterPro" id="IPR027843">
    <property type="entry name" value="DUF4440"/>
</dbReference>
<dbReference type="Pfam" id="PF14534">
    <property type="entry name" value="DUF4440"/>
    <property type="match status" value="1"/>
</dbReference>
<comment type="caution">
    <text evidence="3">The sequence shown here is derived from an EMBL/GenBank/DDBJ whole genome shotgun (WGS) entry which is preliminary data.</text>
</comment>
<dbReference type="RefSeq" id="WP_071505489.1">
    <property type="nucleotide sequence ID" value="NZ_MORL01000017.1"/>
</dbReference>
<dbReference type="InterPro" id="IPR032710">
    <property type="entry name" value="NTF2-like_dom_sf"/>
</dbReference>
<feature type="chain" id="PRO_5010204238" description="DUF4440 domain-containing protein" evidence="1">
    <location>
        <begin position="24"/>
        <end position="145"/>
    </location>
</feature>
<dbReference type="SUPFAM" id="SSF54427">
    <property type="entry name" value="NTF2-like"/>
    <property type="match status" value="1"/>
</dbReference>
<sequence>MKKVVFTAFVLGLVNVAFGQSNAANKSVPETMTNVFFKALQDEDTGTMSKILANNFQITNADGQSADKDLIGQALSGGHLVVDAATTSDVQSRLVGANTGLVTGKVKFKGTLQNQSFDNTLVFTLISIQEGESWKVSDVRLISAK</sequence>
<dbReference type="Proteomes" id="UP000181790">
    <property type="component" value="Unassembled WGS sequence"/>
</dbReference>
<protein>
    <recommendedName>
        <fullName evidence="2">DUF4440 domain-containing protein</fullName>
    </recommendedName>
</protein>
<evidence type="ECO:0000259" key="2">
    <source>
        <dbReference type="Pfam" id="PF14534"/>
    </source>
</evidence>
<feature type="signal peptide" evidence="1">
    <location>
        <begin position="1"/>
        <end position="23"/>
    </location>
</feature>
<dbReference type="EMBL" id="MORL01000017">
    <property type="protein sequence ID" value="OIN56883.1"/>
    <property type="molecule type" value="Genomic_DNA"/>
</dbReference>
<evidence type="ECO:0000256" key="1">
    <source>
        <dbReference type="SAM" id="SignalP"/>
    </source>
</evidence>
<evidence type="ECO:0000313" key="4">
    <source>
        <dbReference type="Proteomes" id="UP000181790"/>
    </source>
</evidence>
<feature type="domain" description="DUF4440" evidence="2">
    <location>
        <begin position="36"/>
        <end position="136"/>
    </location>
</feature>